<dbReference type="AlphaFoldDB" id="A0A9W8A7Y2"/>
<keyword evidence="5" id="KW-0687">Ribonucleoprotein</keyword>
<dbReference type="SUPFAM" id="SSF54427">
    <property type="entry name" value="NTF2-like"/>
    <property type="match status" value="1"/>
</dbReference>
<name>A0A9W8A7Y2_9FUNG</name>
<dbReference type="PANTHER" id="PTHR28554:SF1">
    <property type="entry name" value="LARGE RIBOSOMAL SUBUNIT PROTEIN ML45"/>
    <property type="match status" value="1"/>
</dbReference>
<dbReference type="SMART" id="SM00978">
    <property type="entry name" value="Tim44"/>
    <property type="match status" value="1"/>
</dbReference>
<evidence type="ECO:0000256" key="5">
    <source>
        <dbReference type="ARBA" id="ARBA00023274"/>
    </source>
</evidence>
<dbReference type="PANTHER" id="PTHR28554">
    <property type="entry name" value="39S RIBOSOMAL PROTEIN L45, MITOCHONDRIAL"/>
    <property type="match status" value="1"/>
</dbReference>
<dbReference type="EMBL" id="JANBPU010000029">
    <property type="protein sequence ID" value="KAJ1919314.1"/>
    <property type="molecule type" value="Genomic_DNA"/>
</dbReference>
<evidence type="ECO:0000256" key="2">
    <source>
        <dbReference type="ARBA" id="ARBA00022946"/>
    </source>
</evidence>
<dbReference type="GO" id="GO:0005840">
    <property type="term" value="C:ribosome"/>
    <property type="evidence" value="ECO:0007669"/>
    <property type="project" value="UniProtKB-KW"/>
</dbReference>
<evidence type="ECO:0000313" key="11">
    <source>
        <dbReference type="Proteomes" id="UP001150538"/>
    </source>
</evidence>
<dbReference type="Gene3D" id="3.10.450.240">
    <property type="match status" value="1"/>
</dbReference>
<proteinExistence type="inferred from homology"/>
<comment type="similarity">
    <text evidence="6">Belongs to the mitochondrion-specific ribosomal protein mL45 family.</text>
</comment>
<keyword evidence="2" id="KW-0809">Transit peptide</keyword>
<dbReference type="GO" id="GO:0005739">
    <property type="term" value="C:mitochondrion"/>
    <property type="evidence" value="ECO:0007669"/>
    <property type="project" value="UniProtKB-SubCell"/>
</dbReference>
<evidence type="ECO:0000256" key="6">
    <source>
        <dbReference type="ARBA" id="ARBA00038073"/>
    </source>
</evidence>
<comment type="subcellular location">
    <subcellularLocation>
        <location evidence="1">Mitochondrion</location>
    </subcellularLocation>
</comment>
<accession>A0A9W8A7Y2</accession>
<comment type="caution">
    <text evidence="10">The sequence shown here is derived from an EMBL/GenBank/DDBJ whole genome shotgun (WGS) entry which is preliminary data.</text>
</comment>
<gene>
    <name evidence="10" type="ORF">H4219_002076</name>
</gene>
<evidence type="ECO:0000256" key="3">
    <source>
        <dbReference type="ARBA" id="ARBA00022980"/>
    </source>
</evidence>
<dbReference type="InterPro" id="IPR007379">
    <property type="entry name" value="Tim44-like_dom"/>
</dbReference>
<evidence type="ECO:0000256" key="4">
    <source>
        <dbReference type="ARBA" id="ARBA00023128"/>
    </source>
</evidence>
<dbReference type="OrthoDB" id="19619at2759"/>
<feature type="domain" description="Tim44-like" evidence="9">
    <location>
        <begin position="106"/>
        <end position="254"/>
    </location>
</feature>
<evidence type="ECO:0000256" key="8">
    <source>
        <dbReference type="ARBA" id="ARBA00043031"/>
    </source>
</evidence>
<dbReference type="InterPro" id="IPR051975">
    <property type="entry name" value="mtLSU_mL45"/>
</dbReference>
<evidence type="ECO:0000256" key="7">
    <source>
        <dbReference type="ARBA" id="ARBA00039448"/>
    </source>
</evidence>
<organism evidence="10 11">
    <name type="scientific">Mycoemilia scoparia</name>
    <dbReference type="NCBI Taxonomy" id="417184"/>
    <lineage>
        <taxon>Eukaryota</taxon>
        <taxon>Fungi</taxon>
        <taxon>Fungi incertae sedis</taxon>
        <taxon>Zoopagomycota</taxon>
        <taxon>Kickxellomycotina</taxon>
        <taxon>Kickxellomycetes</taxon>
        <taxon>Kickxellales</taxon>
        <taxon>Kickxellaceae</taxon>
        <taxon>Mycoemilia</taxon>
    </lineage>
</organism>
<dbReference type="GO" id="GO:1990904">
    <property type="term" value="C:ribonucleoprotein complex"/>
    <property type="evidence" value="ECO:0007669"/>
    <property type="project" value="UniProtKB-KW"/>
</dbReference>
<reference evidence="10" key="1">
    <citation type="submission" date="2022-07" db="EMBL/GenBank/DDBJ databases">
        <title>Phylogenomic reconstructions and comparative analyses of Kickxellomycotina fungi.</title>
        <authorList>
            <person name="Reynolds N.K."/>
            <person name="Stajich J.E."/>
            <person name="Barry K."/>
            <person name="Grigoriev I.V."/>
            <person name="Crous P."/>
            <person name="Smith M.E."/>
        </authorList>
    </citation>
    <scope>NUCLEOTIDE SEQUENCE</scope>
    <source>
        <strain evidence="10">NBRC 100468</strain>
    </source>
</reference>
<keyword evidence="3" id="KW-0689">Ribosomal protein</keyword>
<dbReference type="InterPro" id="IPR032710">
    <property type="entry name" value="NTF2-like_dom_sf"/>
</dbReference>
<protein>
    <recommendedName>
        <fullName evidence="7">Large ribosomal subunit protein mL45</fullName>
    </recommendedName>
    <alternativeName>
        <fullName evidence="8">39S ribosomal protein L45, mitochondrial</fullName>
    </alternativeName>
</protein>
<evidence type="ECO:0000256" key="1">
    <source>
        <dbReference type="ARBA" id="ARBA00004173"/>
    </source>
</evidence>
<evidence type="ECO:0000259" key="9">
    <source>
        <dbReference type="SMART" id="SM00978"/>
    </source>
</evidence>
<dbReference type="Pfam" id="PF04280">
    <property type="entry name" value="Tim44"/>
    <property type="match status" value="1"/>
</dbReference>
<evidence type="ECO:0000313" key="10">
    <source>
        <dbReference type="EMBL" id="KAJ1919314.1"/>
    </source>
</evidence>
<dbReference type="Proteomes" id="UP001150538">
    <property type="component" value="Unassembled WGS sequence"/>
</dbReference>
<keyword evidence="4" id="KW-0496">Mitochondrion</keyword>
<sequence>MLRLGVNSAINRSLFQGYQAIGIANATGIRNGFMDRLRSQVARQGAVSYRMYSDKHMDRFRERFLLTEYGLLDSFVPLSKESRPSLFSKNGYKVNIRQFKNWVSSFIGLKIIQFKIRGWKRADFEQTAESLYEIMNDAFAKGDRNVLEKICMKGMYAKLKSDMKNQVGRFEWKKVRTVVPPTVVQARVGKISKGMSLGQMVVKIEQEQTIAAYNKNGKLIAGDPEKPVYVKEYIVYQSMITDPNSRWQIYGRLEEGVN</sequence>
<keyword evidence="11" id="KW-1185">Reference proteome</keyword>